<evidence type="ECO:0000256" key="3">
    <source>
        <dbReference type="ARBA" id="ARBA00022692"/>
    </source>
</evidence>
<dbReference type="GO" id="GO:0005886">
    <property type="term" value="C:plasma membrane"/>
    <property type="evidence" value="ECO:0007669"/>
    <property type="project" value="UniProtKB-SubCell"/>
</dbReference>
<keyword evidence="2 7" id="KW-0132">Cell division</keyword>
<comment type="similarity">
    <text evidence="7">Belongs to the CrgA family.</text>
</comment>
<dbReference type="HAMAP" id="MF_00631">
    <property type="entry name" value="CrgA"/>
    <property type="match status" value="1"/>
</dbReference>
<keyword evidence="1 7" id="KW-1003">Cell membrane</keyword>
<dbReference type="EMBL" id="JAAKZV010000023">
    <property type="protein sequence ID" value="NGN63920.1"/>
    <property type="molecule type" value="Genomic_DNA"/>
</dbReference>
<comment type="function">
    <text evidence="7">Involved in cell division.</text>
</comment>
<comment type="subcellular location">
    <subcellularLocation>
        <location evidence="7">Cell membrane</location>
        <topology evidence="7">Multi-pass membrane protein</topology>
    </subcellularLocation>
</comment>
<keyword evidence="3 7" id="KW-0812">Transmembrane</keyword>
<organism evidence="9 10">
    <name type="scientific">Streptomyces coryli</name>
    <dbReference type="NCBI Taxonomy" id="1128680"/>
    <lineage>
        <taxon>Bacteria</taxon>
        <taxon>Bacillati</taxon>
        <taxon>Actinomycetota</taxon>
        <taxon>Actinomycetes</taxon>
        <taxon>Kitasatosporales</taxon>
        <taxon>Streptomycetaceae</taxon>
        <taxon>Streptomyces</taxon>
    </lineage>
</organism>
<keyword evidence="5 7" id="KW-0472">Membrane</keyword>
<evidence type="ECO:0000256" key="7">
    <source>
        <dbReference type="HAMAP-Rule" id="MF_00631"/>
    </source>
</evidence>
<dbReference type="NCBIfam" id="NF002595">
    <property type="entry name" value="PRK02251.2-1"/>
    <property type="match status" value="1"/>
</dbReference>
<evidence type="ECO:0000256" key="2">
    <source>
        <dbReference type="ARBA" id="ARBA00022618"/>
    </source>
</evidence>
<gene>
    <name evidence="7 9" type="primary">crgA</name>
    <name evidence="9" type="ORF">G5C51_08385</name>
</gene>
<dbReference type="AlphaFoldDB" id="A0A6G4TWM3"/>
<name>A0A6G4TWM3_9ACTN</name>
<proteinExistence type="inferred from homology"/>
<keyword evidence="6 7" id="KW-0131">Cell cycle</keyword>
<reference evidence="9 10" key="1">
    <citation type="submission" date="2020-02" db="EMBL/GenBank/DDBJ databases">
        <title>Whole-genome analyses of novel actinobacteria.</title>
        <authorList>
            <person name="Sahin N."/>
        </authorList>
    </citation>
    <scope>NUCLEOTIDE SEQUENCE [LARGE SCALE GENOMIC DNA]</scope>
    <source>
        <strain evidence="9 10">A7024</strain>
    </source>
</reference>
<evidence type="ECO:0000256" key="5">
    <source>
        <dbReference type="ARBA" id="ARBA00023136"/>
    </source>
</evidence>
<feature type="transmembrane region" description="Helical" evidence="7">
    <location>
        <begin position="33"/>
        <end position="55"/>
    </location>
</feature>
<dbReference type="InterPro" id="IPR009619">
    <property type="entry name" value="CrgA"/>
</dbReference>
<dbReference type="Pfam" id="PF06781">
    <property type="entry name" value="CrgA"/>
    <property type="match status" value="1"/>
</dbReference>
<feature type="region of interest" description="Disordered" evidence="8">
    <location>
        <begin position="1"/>
        <end position="21"/>
    </location>
</feature>
<comment type="caution">
    <text evidence="9">The sequence shown here is derived from an EMBL/GenBank/DDBJ whole genome shotgun (WGS) entry which is preliminary data.</text>
</comment>
<accession>A0A6G4TWM3</accession>
<evidence type="ECO:0000313" key="10">
    <source>
        <dbReference type="Proteomes" id="UP000481583"/>
    </source>
</evidence>
<feature type="transmembrane region" description="Helical" evidence="7">
    <location>
        <begin position="67"/>
        <end position="86"/>
    </location>
</feature>
<dbReference type="RefSeq" id="WP_165234246.1">
    <property type="nucleotide sequence ID" value="NZ_JAAKZV010000023.1"/>
</dbReference>
<evidence type="ECO:0000256" key="1">
    <source>
        <dbReference type="ARBA" id="ARBA00022475"/>
    </source>
</evidence>
<evidence type="ECO:0000256" key="4">
    <source>
        <dbReference type="ARBA" id="ARBA00022989"/>
    </source>
</evidence>
<keyword evidence="10" id="KW-1185">Reference proteome</keyword>
<protein>
    <recommendedName>
        <fullName evidence="7">Cell division protein CrgA</fullName>
    </recommendedName>
</protein>
<keyword evidence="4 7" id="KW-1133">Transmembrane helix</keyword>
<sequence>MPKSRIRKKSDFTPPPERTAQQINLRSGGARRLVAPLMLAMFLIGLAWIVVFYVTSGDMPIDSLGNWNIVVGFGFIAAGFVVSTQWK</sequence>
<dbReference type="Proteomes" id="UP000481583">
    <property type="component" value="Unassembled WGS sequence"/>
</dbReference>
<dbReference type="GO" id="GO:0051301">
    <property type="term" value="P:cell division"/>
    <property type="evidence" value="ECO:0007669"/>
    <property type="project" value="UniProtKB-UniRule"/>
</dbReference>
<evidence type="ECO:0000313" key="9">
    <source>
        <dbReference type="EMBL" id="NGN63920.1"/>
    </source>
</evidence>
<evidence type="ECO:0000256" key="8">
    <source>
        <dbReference type="SAM" id="MobiDB-lite"/>
    </source>
</evidence>
<evidence type="ECO:0000256" key="6">
    <source>
        <dbReference type="ARBA" id="ARBA00023306"/>
    </source>
</evidence>